<proteinExistence type="predicted"/>
<feature type="compositionally biased region" description="Polar residues" evidence="1">
    <location>
        <begin position="100"/>
        <end position="115"/>
    </location>
</feature>
<dbReference type="RefSeq" id="XP_001835216.2">
    <property type="nucleotide sequence ID" value="XM_001835164.2"/>
</dbReference>
<name>A8NNX3_COPC7</name>
<evidence type="ECO:0000313" key="2">
    <source>
        <dbReference type="EMBL" id="EAU86563.2"/>
    </source>
</evidence>
<reference evidence="2 3" key="1">
    <citation type="journal article" date="2010" name="Proc. Natl. Acad. Sci. U.S.A.">
        <title>Insights into evolution of multicellular fungi from the assembled chromosomes of the mushroom Coprinopsis cinerea (Coprinus cinereus).</title>
        <authorList>
            <person name="Stajich J.E."/>
            <person name="Wilke S.K."/>
            <person name="Ahren D."/>
            <person name="Au C.H."/>
            <person name="Birren B.W."/>
            <person name="Borodovsky M."/>
            <person name="Burns C."/>
            <person name="Canback B."/>
            <person name="Casselton L.A."/>
            <person name="Cheng C.K."/>
            <person name="Deng J."/>
            <person name="Dietrich F.S."/>
            <person name="Fargo D.C."/>
            <person name="Farman M.L."/>
            <person name="Gathman A.C."/>
            <person name="Goldberg J."/>
            <person name="Guigo R."/>
            <person name="Hoegger P.J."/>
            <person name="Hooker J.B."/>
            <person name="Huggins A."/>
            <person name="James T.Y."/>
            <person name="Kamada T."/>
            <person name="Kilaru S."/>
            <person name="Kodira C."/>
            <person name="Kues U."/>
            <person name="Kupfer D."/>
            <person name="Kwan H.S."/>
            <person name="Lomsadze A."/>
            <person name="Li W."/>
            <person name="Lilly W.W."/>
            <person name="Ma L.J."/>
            <person name="Mackey A.J."/>
            <person name="Manning G."/>
            <person name="Martin F."/>
            <person name="Muraguchi H."/>
            <person name="Natvig D.O."/>
            <person name="Palmerini H."/>
            <person name="Ramesh M.A."/>
            <person name="Rehmeyer C.J."/>
            <person name="Roe B.A."/>
            <person name="Shenoy N."/>
            <person name="Stanke M."/>
            <person name="Ter-Hovhannisyan V."/>
            <person name="Tunlid A."/>
            <person name="Velagapudi R."/>
            <person name="Vision T.J."/>
            <person name="Zeng Q."/>
            <person name="Zolan M.E."/>
            <person name="Pukkila P.J."/>
        </authorList>
    </citation>
    <scope>NUCLEOTIDE SEQUENCE [LARGE SCALE GENOMIC DNA]</scope>
    <source>
        <strain evidence="3">Okayama-7 / 130 / ATCC MYA-4618 / FGSC 9003</strain>
    </source>
</reference>
<dbReference type="HOGENOM" id="CLU_542920_0_0_1"/>
<dbReference type="VEuPathDB" id="FungiDB:CC1G_07759"/>
<dbReference type="KEGG" id="cci:CC1G_07759"/>
<dbReference type="Proteomes" id="UP000001861">
    <property type="component" value="Unassembled WGS sequence"/>
</dbReference>
<dbReference type="EMBL" id="AACS02000012">
    <property type="protein sequence ID" value="EAU86563.2"/>
    <property type="molecule type" value="Genomic_DNA"/>
</dbReference>
<accession>A8NNX3</accession>
<feature type="compositionally biased region" description="Basic and acidic residues" evidence="1">
    <location>
        <begin position="295"/>
        <end position="316"/>
    </location>
</feature>
<gene>
    <name evidence="2" type="ORF">CC1G_07759</name>
</gene>
<feature type="region of interest" description="Disordered" evidence="1">
    <location>
        <begin position="255"/>
        <end position="335"/>
    </location>
</feature>
<feature type="compositionally biased region" description="Basic and acidic residues" evidence="1">
    <location>
        <begin position="324"/>
        <end position="334"/>
    </location>
</feature>
<feature type="compositionally biased region" description="Low complexity" evidence="1">
    <location>
        <begin position="276"/>
        <end position="294"/>
    </location>
</feature>
<dbReference type="InParanoid" id="A8NNX3"/>
<evidence type="ECO:0000313" key="3">
    <source>
        <dbReference type="Proteomes" id="UP000001861"/>
    </source>
</evidence>
<dbReference type="GeneID" id="6011744"/>
<comment type="caution">
    <text evidence="2">The sequence shown here is derived from an EMBL/GenBank/DDBJ whole genome shotgun (WGS) entry which is preliminary data.</text>
</comment>
<protein>
    <submittedName>
        <fullName evidence="2">Uncharacterized protein</fullName>
    </submittedName>
</protein>
<keyword evidence="3" id="KW-1185">Reference proteome</keyword>
<sequence length="502" mass="56484">MHPFYPRRPPLRGTEDLARPSARLMDVIHDYPDEFILRWDCRYLQFRRGAIPWVSTPLTCPFTNQPSAPGKESAILEFFNSLQYIQSTDFRPVRTEVAPATQSVNGSTGQNFSHQTSKRSYGHGNKNFDGAQLAPREISKELALPYRGWWCLDQDVQILVFPPNDYSVSPIPSLSPSTPSPVEFVPDERLTLESPLFTPPLIYLHRVTMMVYTKGIFAVLLLALAQVSLAANPHLNRRHEPTVTLKTNAARMAAGLPPKAPAGLERRTWGHGGWGQPQPGWGWGQPPQKPGNPWDKGKDHDKGKDKDKGGKPKDPSPPKPSATKPDKPDCDDKKKVRIKCVKKGGGTIGYVGKDWSKKNKRGFGLCKDKNKALEVDFENSVTPFDMKIHDKRDFPFLGWSGNNLGSGNSAVLTGTRKTNIHEGPRNVGNAFSSWAANSESQVWYYSRNNRKFESKWVNTGGARQESKCFYNPDDDLFHLVSDTWGFLRRNPRAYEIELELDE</sequence>
<organism evidence="2 3">
    <name type="scientific">Coprinopsis cinerea (strain Okayama-7 / 130 / ATCC MYA-4618 / FGSC 9003)</name>
    <name type="common">Inky cap fungus</name>
    <name type="synonym">Hormographiella aspergillata</name>
    <dbReference type="NCBI Taxonomy" id="240176"/>
    <lineage>
        <taxon>Eukaryota</taxon>
        <taxon>Fungi</taxon>
        <taxon>Dikarya</taxon>
        <taxon>Basidiomycota</taxon>
        <taxon>Agaricomycotina</taxon>
        <taxon>Agaricomycetes</taxon>
        <taxon>Agaricomycetidae</taxon>
        <taxon>Agaricales</taxon>
        <taxon>Agaricineae</taxon>
        <taxon>Psathyrellaceae</taxon>
        <taxon>Coprinopsis</taxon>
    </lineage>
</organism>
<dbReference type="OrthoDB" id="4584900at2759"/>
<feature type="region of interest" description="Disordered" evidence="1">
    <location>
        <begin position="99"/>
        <end position="122"/>
    </location>
</feature>
<evidence type="ECO:0000256" key="1">
    <source>
        <dbReference type="SAM" id="MobiDB-lite"/>
    </source>
</evidence>
<dbReference type="AlphaFoldDB" id="A8NNX3"/>